<proteinExistence type="predicted"/>
<keyword evidence="1" id="KW-0812">Transmembrane</keyword>
<organism evidence="2 3">
    <name type="scientific">Aquimarina rubra</name>
    <dbReference type="NCBI Taxonomy" id="1920033"/>
    <lineage>
        <taxon>Bacteria</taxon>
        <taxon>Pseudomonadati</taxon>
        <taxon>Bacteroidota</taxon>
        <taxon>Flavobacteriia</taxon>
        <taxon>Flavobacteriales</taxon>
        <taxon>Flavobacteriaceae</taxon>
        <taxon>Aquimarina</taxon>
    </lineage>
</organism>
<keyword evidence="1" id="KW-1133">Transmembrane helix</keyword>
<reference evidence="3" key="1">
    <citation type="journal article" date="2019" name="Int. J. Syst. Evol. Microbiol.">
        <title>The Global Catalogue of Microorganisms (GCM) 10K type strain sequencing project: providing services to taxonomists for standard genome sequencing and annotation.</title>
        <authorList>
            <consortium name="The Broad Institute Genomics Platform"/>
            <consortium name="The Broad Institute Genome Sequencing Center for Infectious Disease"/>
            <person name="Wu L."/>
            <person name="Ma J."/>
        </authorList>
    </citation>
    <scope>NUCLEOTIDE SEQUENCE [LARGE SCALE GENOMIC DNA]</scope>
    <source>
        <strain evidence="3">KCTC 52274</strain>
    </source>
</reference>
<accession>A0ABW5LL81</accession>
<dbReference type="Proteomes" id="UP001597319">
    <property type="component" value="Unassembled WGS sequence"/>
</dbReference>
<name>A0ABW5LL81_9FLAO</name>
<sequence>MFYKSYLFNNQNITIINPEEHIAFSLLKKAVSQQFLKENTASSNDISQWKGQDIILFQEDLRKQVKGSISEKSFYSYFKNKSEKLPRVDILNMLSEYCGHKNWGDFKALNSNKKIQKKNRVVSKLIGFLLIGIVFITSAYFLIPKTHTFIFCFIDQDRNLPITRTPIDIIVLNDKQSPFYAKSDSLGCFKWRTKDDYIHFVIKSPYHKTDTIFRTVSSITNESIQVRTDDYALMLHYYANGKLEDWKNRKNELSRMISDDATIFQVLPSGLGIEVYSKSEFIDKLTTPTKSLQNIEIIESKRSKNQIVKLKFRVKS</sequence>
<dbReference type="EMBL" id="JBHULE010000035">
    <property type="protein sequence ID" value="MFD2564919.1"/>
    <property type="molecule type" value="Genomic_DNA"/>
</dbReference>
<protein>
    <submittedName>
        <fullName evidence="2">Uncharacterized protein</fullName>
    </submittedName>
</protein>
<keyword evidence="3" id="KW-1185">Reference proteome</keyword>
<feature type="transmembrane region" description="Helical" evidence="1">
    <location>
        <begin position="121"/>
        <end position="143"/>
    </location>
</feature>
<dbReference type="RefSeq" id="WP_378294770.1">
    <property type="nucleotide sequence ID" value="NZ_JBHULE010000035.1"/>
</dbReference>
<keyword evidence="1" id="KW-0472">Membrane</keyword>
<comment type="caution">
    <text evidence="2">The sequence shown here is derived from an EMBL/GenBank/DDBJ whole genome shotgun (WGS) entry which is preliminary data.</text>
</comment>
<evidence type="ECO:0000313" key="3">
    <source>
        <dbReference type="Proteomes" id="UP001597319"/>
    </source>
</evidence>
<gene>
    <name evidence="2" type="ORF">ACFSR1_19740</name>
</gene>
<evidence type="ECO:0000256" key="1">
    <source>
        <dbReference type="SAM" id="Phobius"/>
    </source>
</evidence>
<evidence type="ECO:0000313" key="2">
    <source>
        <dbReference type="EMBL" id="MFD2564919.1"/>
    </source>
</evidence>